<name>A0AA41Q0B4_9ACTN</name>
<keyword evidence="2" id="KW-0812">Transmembrane</keyword>
<evidence type="ECO:0000313" key="3">
    <source>
        <dbReference type="EMBL" id="MCF2528620.1"/>
    </source>
</evidence>
<dbReference type="InterPro" id="IPR018650">
    <property type="entry name" value="STSV1_Orf64"/>
</dbReference>
<keyword evidence="2" id="KW-0472">Membrane</keyword>
<dbReference type="Pfam" id="PF09852">
    <property type="entry name" value="DUF2079"/>
    <property type="match status" value="1"/>
</dbReference>
<keyword evidence="2" id="KW-1133">Transmembrane helix</keyword>
<evidence type="ECO:0000313" key="4">
    <source>
        <dbReference type="Proteomes" id="UP001165378"/>
    </source>
</evidence>
<dbReference type="Proteomes" id="UP001165378">
    <property type="component" value="Unassembled WGS sequence"/>
</dbReference>
<dbReference type="AlphaFoldDB" id="A0AA41Q0B4"/>
<feature type="region of interest" description="Disordered" evidence="1">
    <location>
        <begin position="1"/>
        <end position="53"/>
    </location>
</feature>
<feature type="transmembrane region" description="Helical" evidence="2">
    <location>
        <begin position="371"/>
        <end position="392"/>
    </location>
</feature>
<comment type="caution">
    <text evidence="3">The sequence shown here is derived from an EMBL/GenBank/DDBJ whole genome shotgun (WGS) entry which is preliminary data.</text>
</comment>
<dbReference type="RefSeq" id="WP_235052779.1">
    <property type="nucleotide sequence ID" value="NZ_JAKFHA010000007.1"/>
</dbReference>
<feature type="transmembrane region" description="Helical" evidence="2">
    <location>
        <begin position="229"/>
        <end position="255"/>
    </location>
</feature>
<sequence>MNNPVSRVEDTEAAAGADTPGAVESARHTEIPAQDGRAAVGAAEPGKAGRRAEPRWREWRSWREVRLGPAAVPYLFAAAFFAVYATYALLKHRRMETHAYDLGLFEQVVRNYAHFQAPVSDIRDPGFNVLGEHFHPILALLGPVYRVFPGPGTLLVAQSLLIALSVIPMTRIGMRAFGNLGGAAFGIAYGLAWGLQSAVAFEFHEICFAVPMIAFGLERFLLGKYGTGLLWLLPLVLVKEDLSLTIAAAGVYLAVRRQWKWAAIAVGVGIVAFVVVVFVILPAINPTGTYPFWGNLDGTTRAGNAVPGTGADKVPLTKLVLGLPADMLFPSVKWMTLFTLLVPTGFLALRSPILIMVLPTLLWRFTSSNEFYWGVFFHYSAVLMPIVFAAFVDAVVKLRTSKVDWLRRYAAKAVIVPLAVSLALCRDFPLMDLLHKPTWTVDEKVKRAEQLVGKIPDDANVSSTERLAPRLTSRARVTNFPTVLPGPGWIAIDDWDGKEEWARTWIAHLEGQGFTRVASGKGVVILQRTAMIG</sequence>
<evidence type="ECO:0000256" key="2">
    <source>
        <dbReference type="SAM" id="Phobius"/>
    </source>
</evidence>
<dbReference type="EMBL" id="JAKFHA010000007">
    <property type="protein sequence ID" value="MCF2528620.1"/>
    <property type="molecule type" value="Genomic_DNA"/>
</dbReference>
<reference evidence="3" key="1">
    <citation type="submission" date="2022-01" db="EMBL/GenBank/DDBJ databases">
        <title>Genome-Based Taxonomic Classification of the Phylum Actinobacteria.</title>
        <authorList>
            <person name="Gao Y."/>
        </authorList>
    </citation>
    <scope>NUCLEOTIDE SEQUENCE</scope>
    <source>
        <strain evidence="3">KLBMP 8922</strain>
    </source>
</reference>
<evidence type="ECO:0000256" key="1">
    <source>
        <dbReference type="SAM" id="MobiDB-lite"/>
    </source>
</evidence>
<protein>
    <submittedName>
        <fullName evidence="3">DUF2079 domain-containing protein</fullName>
    </submittedName>
</protein>
<feature type="transmembrane region" description="Helical" evidence="2">
    <location>
        <begin position="337"/>
        <end position="359"/>
    </location>
</feature>
<feature type="transmembrane region" description="Helical" evidence="2">
    <location>
        <begin position="71"/>
        <end position="90"/>
    </location>
</feature>
<feature type="transmembrane region" description="Helical" evidence="2">
    <location>
        <begin position="172"/>
        <end position="192"/>
    </location>
</feature>
<keyword evidence="4" id="KW-1185">Reference proteome</keyword>
<proteinExistence type="predicted"/>
<accession>A0AA41Q0B4</accession>
<feature type="transmembrane region" description="Helical" evidence="2">
    <location>
        <begin position="261"/>
        <end position="284"/>
    </location>
</feature>
<gene>
    <name evidence="3" type="ORF">LZ495_15540</name>
</gene>
<organism evidence="3 4">
    <name type="scientific">Yinghuangia soli</name>
    <dbReference type="NCBI Taxonomy" id="2908204"/>
    <lineage>
        <taxon>Bacteria</taxon>
        <taxon>Bacillati</taxon>
        <taxon>Actinomycetota</taxon>
        <taxon>Actinomycetes</taxon>
        <taxon>Kitasatosporales</taxon>
        <taxon>Streptomycetaceae</taxon>
        <taxon>Yinghuangia</taxon>
    </lineage>
</organism>